<dbReference type="PANTHER" id="PTHR43685:SF11">
    <property type="entry name" value="GLYCOSYLTRANSFERASE TAGX-RELATED"/>
    <property type="match status" value="1"/>
</dbReference>
<evidence type="ECO:0000313" key="3">
    <source>
        <dbReference type="Proteomes" id="UP000198771"/>
    </source>
</evidence>
<dbReference type="GO" id="GO:0016740">
    <property type="term" value="F:transferase activity"/>
    <property type="evidence" value="ECO:0007669"/>
    <property type="project" value="UniProtKB-KW"/>
</dbReference>
<feature type="domain" description="Glycosyltransferase 2-like" evidence="1">
    <location>
        <begin position="7"/>
        <end position="109"/>
    </location>
</feature>
<dbReference type="PANTHER" id="PTHR43685">
    <property type="entry name" value="GLYCOSYLTRANSFERASE"/>
    <property type="match status" value="1"/>
</dbReference>
<gene>
    <name evidence="2" type="ORF">SAMN05660653_02723</name>
</gene>
<dbReference type="STRING" id="617002.SAMN05660653_02723"/>
<dbReference type="Proteomes" id="UP000198771">
    <property type="component" value="Unassembled WGS sequence"/>
</dbReference>
<proteinExistence type="predicted"/>
<dbReference type="AlphaFoldDB" id="A0A1G6EBX4"/>
<dbReference type="InterPro" id="IPR001173">
    <property type="entry name" value="Glyco_trans_2-like"/>
</dbReference>
<dbReference type="EMBL" id="FMXO01000017">
    <property type="protein sequence ID" value="SDB54886.1"/>
    <property type="molecule type" value="Genomic_DNA"/>
</dbReference>
<sequence>MQKAFLSIVIPTYNRRDLLKRLFESIVEQDYFVEVVVVDDGSTDGTRELCNNYFGDKIKLVYMWQENSGRAHALKKGILMATGQYTILMDSDDFFTHGALHIIASSIQKMESLKDTGKPLTCLVFGVEITSGQKHFANIPPASMTNFTALRADHGVKLDLKEVVRTDVIQANIFSADKTCRRVPTGLLWSKIAENNQCLAIPHPVAVKEYLPGGMSDRILALKVQNPVPLVELYALLSESKAYTSRSYRWRSRLLWARYAHHANMMIFLKWWHALVWLPGLVLYCNDVLKLVISSHKIK</sequence>
<organism evidence="2 3">
    <name type="scientific">Desulfonatronum thiosulfatophilum</name>
    <dbReference type="NCBI Taxonomy" id="617002"/>
    <lineage>
        <taxon>Bacteria</taxon>
        <taxon>Pseudomonadati</taxon>
        <taxon>Thermodesulfobacteriota</taxon>
        <taxon>Desulfovibrionia</taxon>
        <taxon>Desulfovibrionales</taxon>
        <taxon>Desulfonatronaceae</taxon>
        <taxon>Desulfonatronum</taxon>
    </lineage>
</organism>
<dbReference type="Pfam" id="PF00535">
    <property type="entry name" value="Glycos_transf_2"/>
    <property type="match status" value="1"/>
</dbReference>
<protein>
    <submittedName>
        <fullName evidence="2">Glycosyl transferase family 2</fullName>
    </submittedName>
</protein>
<dbReference type="Gene3D" id="3.90.550.10">
    <property type="entry name" value="Spore Coat Polysaccharide Biosynthesis Protein SpsA, Chain A"/>
    <property type="match status" value="1"/>
</dbReference>
<dbReference type="InterPro" id="IPR050834">
    <property type="entry name" value="Glycosyltransf_2"/>
</dbReference>
<evidence type="ECO:0000259" key="1">
    <source>
        <dbReference type="Pfam" id="PF00535"/>
    </source>
</evidence>
<dbReference type="SUPFAM" id="SSF53448">
    <property type="entry name" value="Nucleotide-diphospho-sugar transferases"/>
    <property type="match status" value="1"/>
</dbReference>
<keyword evidence="3" id="KW-1185">Reference proteome</keyword>
<name>A0A1G6EBX4_9BACT</name>
<dbReference type="CDD" id="cd00761">
    <property type="entry name" value="Glyco_tranf_GTA_type"/>
    <property type="match status" value="1"/>
</dbReference>
<dbReference type="InterPro" id="IPR029044">
    <property type="entry name" value="Nucleotide-diphossugar_trans"/>
</dbReference>
<keyword evidence="2" id="KW-0808">Transferase</keyword>
<reference evidence="2 3" key="1">
    <citation type="submission" date="2016-10" db="EMBL/GenBank/DDBJ databases">
        <authorList>
            <person name="de Groot N.N."/>
        </authorList>
    </citation>
    <scope>NUCLEOTIDE SEQUENCE [LARGE SCALE GENOMIC DNA]</scope>
    <source>
        <strain evidence="2 3">ASO4-2</strain>
    </source>
</reference>
<evidence type="ECO:0000313" key="2">
    <source>
        <dbReference type="EMBL" id="SDB54886.1"/>
    </source>
</evidence>
<accession>A0A1G6EBX4</accession>